<name>A0AAD4JSJ0_9MUSC</name>
<keyword evidence="2" id="KW-1185">Reference proteome</keyword>
<gene>
    <name evidence="1" type="ORF">KR093_003194</name>
</gene>
<dbReference type="AlphaFoldDB" id="A0AAD4JSJ0"/>
<protein>
    <submittedName>
        <fullName evidence="1">Uncharacterized protein</fullName>
    </submittedName>
</protein>
<comment type="caution">
    <text evidence="1">The sequence shown here is derived from an EMBL/GenBank/DDBJ whole genome shotgun (WGS) entry which is preliminary data.</text>
</comment>
<sequence length="56" mass="6685">FLITTLLPAVMFMRKGEDATVILEGEEQRTNLLYQKDYQDMLEYLLPRMLHLGYFD</sequence>
<reference evidence="1" key="1">
    <citation type="journal article" date="2021" name="Mol. Ecol. Resour.">
        <title>Phylogenomic analyses of the genus Drosophila reveals genomic signals of climate adaptation.</title>
        <authorList>
            <person name="Li F."/>
            <person name="Rane R.V."/>
            <person name="Luria V."/>
            <person name="Xiong Z."/>
            <person name="Chen J."/>
            <person name="Li Z."/>
            <person name="Catullo R.A."/>
            <person name="Griffin P.C."/>
            <person name="Schiffer M."/>
            <person name="Pearce S."/>
            <person name="Lee S.F."/>
            <person name="McElroy K."/>
            <person name="Stocker A."/>
            <person name="Shirriffs J."/>
            <person name="Cockerell F."/>
            <person name="Coppin C."/>
            <person name="Sgro C.M."/>
            <person name="Karger A."/>
            <person name="Cain J.W."/>
            <person name="Weber J.A."/>
            <person name="Santpere G."/>
            <person name="Kirschner M.W."/>
            <person name="Hoffmann A.A."/>
            <person name="Oakeshott J.G."/>
            <person name="Zhang G."/>
        </authorList>
    </citation>
    <scope>NUCLEOTIDE SEQUENCE</scope>
    <source>
        <strain evidence="1">BGI-SZ-2011g</strain>
    </source>
</reference>
<organism evidence="1 2">
    <name type="scientific">Drosophila rubida</name>
    <dbReference type="NCBI Taxonomy" id="30044"/>
    <lineage>
        <taxon>Eukaryota</taxon>
        <taxon>Metazoa</taxon>
        <taxon>Ecdysozoa</taxon>
        <taxon>Arthropoda</taxon>
        <taxon>Hexapoda</taxon>
        <taxon>Insecta</taxon>
        <taxon>Pterygota</taxon>
        <taxon>Neoptera</taxon>
        <taxon>Endopterygota</taxon>
        <taxon>Diptera</taxon>
        <taxon>Brachycera</taxon>
        <taxon>Muscomorpha</taxon>
        <taxon>Ephydroidea</taxon>
        <taxon>Drosophilidae</taxon>
        <taxon>Drosophila</taxon>
    </lineage>
</organism>
<feature type="non-terminal residue" evidence="1">
    <location>
        <position position="1"/>
    </location>
</feature>
<evidence type="ECO:0000313" key="2">
    <source>
        <dbReference type="Proteomes" id="UP001200034"/>
    </source>
</evidence>
<evidence type="ECO:0000313" key="1">
    <source>
        <dbReference type="EMBL" id="KAH8358898.1"/>
    </source>
</evidence>
<accession>A0AAD4JSJ0</accession>
<dbReference type="Proteomes" id="UP001200034">
    <property type="component" value="Unassembled WGS sequence"/>
</dbReference>
<dbReference type="EMBL" id="JAJJHW010003409">
    <property type="protein sequence ID" value="KAH8358898.1"/>
    <property type="molecule type" value="Genomic_DNA"/>
</dbReference>
<feature type="non-terminal residue" evidence="1">
    <location>
        <position position="56"/>
    </location>
</feature>
<proteinExistence type="predicted"/>